<dbReference type="RefSeq" id="WP_356954855.1">
    <property type="nucleotide sequence ID" value="NZ_JBEYBD010000003.1"/>
</dbReference>
<protein>
    <submittedName>
        <fullName evidence="1">Erythromycin esterase family protein</fullName>
    </submittedName>
</protein>
<evidence type="ECO:0000313" key="2">
    <source>
        <dbReference type="Proteomes" id="UP001550628"/>
    </source>
</evidence>
<dbReference type="EMBL" id="JBEYBF010000002">
    <property type="protein sequence ID" value="MEU1950964.1"/>
    <property type="molecule type" value="Genomic_DNA"/>
</dbReference>
<organism evidence="1 2">
    <name type="scientific">Nocardia rhamnosiphila</name>
    <dbReference type="NCBI Taxonomy" id="426716"/>
    <lineage>
        <taxon>Bacteria</taxon>
        <taxon>Bacillati</taxon>
        <taxon>Actinomycetota</taxon>
        <taxon>Actinomycetes</taxon>
        <taxon>Mycobacteriales</taxon>
        <taxon>Nocardiaceae</taxon>
        <taxon>Nocardia</taxon>
    </lineage>
</organism>
<dbReference type="PANTHER" id="PTHR31299:SF0">
    <property type="entry name" value="ESTERASE, PUTATIVE (AFU_ORTHOLOGUE AFUA_1G05850)-RELATED"/>
    <property type="match status" value="1"/>
</dbReference>
<gene>
    <name evidence="1" type="ORF">ABZ510_03815</name>
</gene>
<dbReference type="SUPFAM" id="SSF159501">
    <property type="entry name" value="EreA/ChaN-like"/>
    <property type="match status" value="1"/>
</dbReference>
<evidence type="ECO:0000313" key="1">
    <source>
        <dbReference type="EMBL" id="MEU1950964.1"/>
    </source>
</evidence>
<dbReference type="Gene3D" id="3.30.1870.10">
    <property type="entry name" value="EreA-like, domain 2"/>
    <property type="match status" value="1"/>
</dbReference>
<sequence length="396" mass="43577">MNFDIDTLLTTSPELLAFGEPTHLEPAFAWTRNELFAELAGRGYRSIALETDRVAALTVNDYVQQGVGTLDTAMDEGFSHGFGGLAANRQLVAWMREYNEGRPAAERLSFHGFDISAETMSAFSPRRYLEYARDYLGLDLELAGLLGADERWHRTEAVMDPAESIGATAAAGALRVHADDMLTELYLRAPELMEKTSRAEWFRAETYLTAGLGLLRYHGLAARRVEQADRWTRMCAARDALMAQNLLDIRRFEAGRGPTLVFAQNAHLQRNPSHMTMGPMELDWHSAGAVVHSLVGTGYALVLGSLGRDATFDLLEPDPGTYEGFLQTRIPDRGLIAPTEIPTARTRDDHTPAHGYFPLDRASIDAADAILHIHDGAGYRGAGEGVPRPWVPANPA</sequence>
<accession>A0ABV2WJB3</accession>
<dbReference type="CDD" id="cd14728">
    <property type="entry name" value="Ere-like"/>
    <property type="match status" value="1"/>
</dbReference>
<keyword evidence="2" id="KW-1185">Reference proteome</keyword>
<dbReference type="InterPro" id="IPR052036">
    <property type="entry name" value="Hydrolase/PRTase-associated"/>
</dbReference>
<comment type="caution">
    <text evidence="1">The sequence shown here is derived from an EMBL/GenBank/DDBJ whole genome shotgun (WGS) entry which is preliminary data.</text>
</comment>
<reference evidence="1 2" key="1">
    <citation type="submission" date="2024-06" db="EMBL/GenBank/DDBJ databases">
        <title>The Natural Products Discovery Center: Release of the First 8490 Sequenced Strains for Exploring Actinobacteria Biosynthetic Diversity.</title>
        <authorList>
            <person name="Kalkreuter E."/>
            <person name="Kautsar S.A."/>
            <person name="Yang D."/>
            <person name="Bader C.D."/>
            <person name="Teijaro C.N."/>
            <person name="Fluegel L."/>
            <person name="Davis C.M."/>
            <person name="Simpson J.R."/>
            <person name="Lauterbach L."/>
            <person name="Steele A.D."/>
            <person name="Gui C."/>
            <person name="Meng S."/>
            <person name="Li G."/>
            <person name="Viehrig K."/>
            <person name="Ye F."/>
            <person name="Su P."/>
            <person name="Kiefer A.F."/>
            <person name="Nichols A."/>
            <person name="Cepeda A.J."/>
            <person name="Yan W."/>
            <person name="Fan B."/>
            <person name="Jiang Y."/>
            <person name="Adhikari A."/>
            <person name="Zheng C.-J."/>
            <person name="Schuster L."/>
            <person name="Cowan T.M."/>
            <person name="Smanski M.J."/>
            <person name="Chevrette M.G."/>
            <person name="De Carvalho L.P.S."/>
            <person name="Shen B."/>
        </authorList>
    </citation>
    <scope>NUCLEOTIDE SEQUENCE [LARGE SCALE GENOMIC DNA]</scope>
    <source>
        <strain evidence="1 2">NPDC019708</strain>
    </source>
</reference>
<name>A0ABV2WJB3_9NOCA</name>
<dbReference type="InterPro" id="IPR007815">
    <property type="entry name" value="Emycin_Estase"/>
</dbReference>
<proteinExistence type="predicted"/>
<dbReference type="Pfam" id="PF05139">
    <property type="entry name" value="Erythro_esteras"/>
    <property type="match status" value="1"/>
</dbReference>
<dbReference type="PANTHER" id="PTHR31299">
    <property type="entry name" value="ESTERASE, PUTATIVE (AFU_ORTHOLOGUE AFUA_1G05850)-RELATED"/>
    <property type="match status" value="1"/>
</dbReference>
<dbReference type="Proteomes" id="UP001550628">
    <property type="component" value="Unassembled WGS sequence"/>
</dbReference>